<evidence type="ECO:0000256" key="1">
    <source>
        <dbReference type="ARBA" id="ARBA00004613"/>
    </source>
</evidence>
<dbReference type="GO" id="GO:0005576">
    <property type="term" value="C:extracellular region"/>
    <property type="evidence" value="ECO:0007669"/>
    <property type="project" value="UniProtKB-SubCell"/>
</dbReference>
<reference evidence="4" key="1">
    <citation type="submission" date="2025-08" db="UniProtKB">
        <authorList>
            <consortium name="Ensembl"/>
        </authorList>
    </citation>
    <scope>IDENTIFICATION</scope>
</reference>
<feature type="signal peptide" evidence="3">
    <location>
        <begin position="1"/>
        <end position="25"/>
    </location>
</feature>
<accession>A0A8C5WVI7</accession>
<organism evidence="4 5">
    <name type="scientific">Laticauda laticaudata</name>
    <name type="common">Blue-ringed sea krait</name>
    <name type="synonym">Blue-lipped sea krait</name>
    <dbReference type="NCBI Taxonomy" id="8630"/>
    <lineage>
        <taxon>Eukaryota</taxon>
        <taxon>Metazoa</taxon>
        <taxon>Chordata</taxon>
        <taxon>Craniata</taxon>
        <taxon>Vertebrata</taxon>
        <taxon>Euteleostomi</taxon>
        <taxon>Lepidosauria</taxon>
        <taxon>Squamata</taxon>
        <taxon>Bifurcata</taxon>
        <taxon>Unidentata</taxon>
        <taxon>Episquamata</taxon>
        <taxon>Toxicofera</taxon>
        <taxon>Serpentes</taxon>
        <taxon>Colubroidea</taxon>
        <taxon>Elapidae</taxon>
        <taxon>Laticaudinae</taxon>
        <taxon>Laticauda</taxon>
    </lineage>
</organism>
<dbReference type="Ensembl" id="ENSLLTT00000017381.1">
    <property type="protein sequence ID" value="ENSLLTP00000016749.1"/>
    <property type="gene ID" value="ENSLLTG00000012765.1"/>
</dbReference>
<reference evidence="4" key="2">
    <citation type="submission" date="2025-09" db="UniProtKB">
        <authorList>
            <consortium name="Ensembl"/>
        </authorList>
    </citation>
    <scope>IDENTIFICATION</scope>
</reference>
<dbReference type="Proteomes" id="UP000694406">
    <property type="component" value="Unplaced"/>
</dbReference>
<keyword evidence="3" id="KW-0732">Signal</keyword>
<comment type="subcellular location">
    <subcellularLocation>
        <location evidence="1">Secreted</location>
    </subcellularLocation>
</comment>
<evidence type="ECO:0000256" key="3">
    <source>
        <dbReference type="SAM" id="SignalP"/>
    </source>
</evidence>
<dbReference type="SUPFAM" id="SSF56436">
    <property type="entry name" value="C-type lectin-like"/>
    <property type="match status" value="1"/>
</dbReference>
<proteinExistence type="predicted"/>
<feature type="chain" id="PRO_5034235241" evidence="3">
    <location>
        <begin position="26"/>
        <end position="98"/>
    </location>
</feature>
<dbReference type="GeneTree" id="ENSGT01030000234937"/>
<keyword evidence="5" id="KW-1185">Reference proteome</keyword>
<protein>
    <submittedName>
        <fullName evidence="4">Uncharacterized protein</fullName>
    </submittedName>
</protein>
<name>A0A8C5WVI7_LATLA</name>
<evidence type="ECO:0000313" key="5">
    <source>
        <dbReference type="Proteomes" id="UP000694406"/>
    </source>
</evidence>
<dbReference type="AlphaFoldDB" id="A0A8C5WVI7"/>
<evidence type="ECO:0000256" key="2">
    <source>
        <dbReference type="ARBA" id="ARBA00022525"/>
    </source>
</evidence>
<dbReference type="InterPro" id="IPR016186">
    <property type="entry name" value="C-type_lectin-like/link_sf"/>
</dbReference>
<dbReference type="InterPro" id="IPR016187">
    <property type="entry name" value="CTDL_fold"/>
</dbReference>
<evidence type="ECO:0000313" key="4">
    <source>
        <dbReference type="Ensembl" id="ENSLLTP00000016749.1"/>
    </source>
</evidence>
<keyword evidence="2" id="KW-0964">Secreted</keyword>
<sequence>MGLSMYIGLCCLGSLITNPFLGAKAASCPRNWLQKQGNCYGYFDEKLSWDDAEVRTMSPDVVKNFLRNQNCTIGDVECLKSGMIPFMNYFLVLPLFLV</sequence>
<dbReference type="Gene3D" id="3.10.100.10">
    <property type="entry name" value="Mannose-Binding Protein A, subunit A"/>
    <property type="match status" value="1"/>
</dbReference>